<feature type="domain" description="Aldehyde dehydrogenase" evidence="1">
    <location>
        <begin position="1"/>
        <end position="96"/>
    </location>
</feature>
<comment type="caution">
    <text evidence="2">The sequence shown here is derived from an EMBL/GenBank/DDBJ whole genome shotgun (WGS) entry which is preliminary data.</text>
</comment>
<gene>
    <name evidence="2" type="ORF">SDC9_176172</name>
</gene>
<proteinExistence type="predicted"/>
<dbReference type="AlphaFoldDB" id="A0A645GPE0"/>
<evidence type="ECO:0000259" key="1">
    <source>
        <dbReference type="Pfam" id="PF00171"/>
    </source>
</evidence>
<dbReference type="PANTHER" id="PTHR11699">
    <property type="entry name" value="ALDEHYDE DEHYDROGENASE-RELATED"/>
    <property type="match status" value="1"/>
</dbReference>
<dbReference type="EC" id="1.2.1.3" evidence="2"/>
<dbReference type="Pfam" id="PF00171">
    <property type="entry name" value="Aldedh"/>
    <property type="match status" value="1"/>
</dbReference>
<evidence type="ECO:0000313" key="2">
    <source>
        <dbReference type="EMBL" id="MPN28727.1"/>
    </source>
</evidence>
<dbReference type="InterPro" id="IPR016161">
    <property type="entry name" value="Ald_DH/histidinol_DH"/>
</dbReference>
<dbReference type="InterPro" id="IPR015590">
    <property type="entry name" value="Aldehyde_DH_dom"/>
</dbReference>
<keyword evidence="2" id="KW-0560">Oxidoreductase</keyword>
<name>A0A645GPE0_9ZZZZ</name>
<accession>A0A645GPE0</accession>
<dbReference type="SUPFAM" id="SSF53720">
    <property type="entry name" value="ALDH-like"/>
    <property type="match status" value="1"/>
</dbReference>
<sequence>MRVYKEEIFGPVMPVLAFDDGDDIAAMANDTEYGLAAYLFTNDLNEAFSISRAIDAGSVSVNAPFYACNLPHGGLKESGIGKDCSKFSLEEYYGIQRISIQNA</sequence>
<organism evidence="2">
    <name type="scientific">bioreactor metagenome</name>
    <dbReference type="NCBI Taxonomy" id="1076179"/>
    <lineage>
        <taxon>unclassified sequences</taxon>
        <taxon>metagenomes</taxon>
        <taxon>ecological metagenomes</taxon>
    </lineage>
</organism>
<reference evidence="2" key="1">
    <citation type="submission" date="2019-08" db="EMBL/GenBank/DDBJ databases">
        <authorList>
            <person name="Kucharzyk K."/>
            <person name="Murdoch R.W."/>
            <person name="Higgins S."/>
            <person name="Loffler F."/>
        </authorList>
    </citation>
    <scope>NUCLEOTIDE SEQUENCE</scope>
</reference>
<protein>
    <submittedName>
        <fullName evidence="2">Putative aldehyde dehydrogenase</fullName>
        <ecNumber evidence="2">1.2.1.3</ecNumber>
    </submittedName>
</protein>
<dbReference type="GO" id="GO:0004029">
    <property type="term" value="F:aldehyde dehydrogenase (NAD+) activity"/>
    <property type="evidence" value="ECO:0007669"/>
    <property type="project" value="UniProtKB-EC"/>
</dbReference>
<dbReference type="EMBL" id="VSSQ01079111">
    <property type="protein sequence ID" value="MPN28727.1"/>
    <property type="molecule type" value="Genomic_DNA"/>
</dbReference>
<dbReference type="Gene3D" id="3.40.309.10">
    <property type="entry name" value="Aldehyde Dehydrogenase, Chain A, domain 2"/>
    <property type="match status" value="1"/>
</dbReference>
<dbReference type="InterPro" id="IPR016163">
    <property type="entry name" value="Ald_DH_C"/>
</dbReference>